<keyword evidence="3" id="KW-1185">Reference proteome</keyword>
<accession>A0A917CXH7</accession>
<dbReference type="AlphaFoldDB" id="A0A917CXH7"/>
<comment type="caution">
    <text evidence="2">The sequence shown here is derived from an EMBL/GenBank/DDBJ whole genome shotgun (WGS) entry which is preliminary data.</text>
</comment>
<gene>
    <name evidence="2" type="ORF">GCM10010912_53020</name>
</gene>
<organism evidence="2 3">
    <name type="scientific">Paenibacillus albidus</name>
    <dbReference type="NCBI Taxonomy" id="2041023"/>
    <lineage>
        <taxon>Bacteria</taxon>
        <taxon>Bacillati</taxon>
        <taxon>Bacillota</taxon>
        <taxon>Bacilli</taxon>
        <taxon>Bacillales</taxon>
        <taxon>Paenibacillaceae</taxon>
        <taxon>Paenibacillus</taxon>
    </lineage>
</organism>
<reference evidence="2" key="1">
    <citation type="journal article" date="2014" name="Int. J. Syst. Evol. Microbiol.">
        <title>Complete genome sequence of Corynebacterium casei LMG S-19264T (=DSM 44701T), isolated from a smear-ripened cheese.</title>
        <authorList>
            <consortium name="US DOE Joint Genome Institute (JGI-PGF)"/>
            <person name="Walter F."/>
            <person name="Albersmeier A."/>
            <person name="Kalinowski J."/>
            <person name="Ruckert C."/>
        </authorList>
    </citation>
    <scope>NUCLEOTIDE SEQUENCE</scope>
    <source>
        <strain evidence="2">CGMCC 1.16134</strain>
    </source>
</reference>
<proteinExistence type="predicted"/>
<dbReference type="Pfam" id="PF16889">
    <property type="entry name" value="Hepar_II_III_N"/>
    <property type="match status" value="1"/>
</dbReference>
<evidence type="ECO:0000259" key="1">
    <source>
        <dbReference type="Pfam" id="PF16889"/>
    </source>
</evidence>
<evidence type="ECO:0000313" key="3">
    <source>
        <dbReference type="Proteomes" id="UP000637643"/>
    </source>
</evidence>
<sequence>MKLKGYKELRNDPKYTKPLPTDEVFLREVLELGQPGLEQVRLLLDTGDVQGARNVYLQHMDSAQVKRYYFDINDVPRLMQEARSRYAWDAEALQDIAEADRITQGDLPIFKDKRVYLPDGKYNWNSWLYDSSQYQLHLTRFTYVKRLSRAYTLTGDEKYAACFNHMMEDFILDNPVPVDGTFRGEHCTWDPLSVGYACSCCRKPLSPSTDRQLSLPK</sequence>
<dbReference type="EMBL" id="BMKR01000032">
    <property type="protein sequence ID" value="GGG01581.1"/>
    <property type="molecule type" value="Genomic_DNA"/>
</dbReference>
<feature type="domain" description="Heparin-sulfate lyase N-terminal" evidence="1">
    <location>
        <begin position="28"/>
        <end position="195"/>
    </location>
</feature>
<dbReference type="Gene3D" id="1.50.10.100">
    <property type="entry name" value="Chondroitin AC/alginate lyase"/>
    <property type="match status" value="1"/>
</dbReference>
<evidence type="ECO:0000313" key="2">
    <source>
        <dbReference type="EMBL" id="GGG01581.1"/>
    </source>
</evidence>
<name>A0A917CXH7_9BACL</name>
<protein>
    <recommendedName>
        <fullName evidence="1">Heparin-sulfate lyase N-terminal domain-containing protein</fullName>
    </recommendedName>
</protein>
<dbReference type="InterPro" id="IPR008929">
    <property type="entry name" value="Chondroitin_lyas"/>
</dbReference>
<dbReference type="Proteomes" id="UP000637643">
    <property type="component" value="Unassembled WGS sequence"/>
</dbReference>
<dbReference type="InterPro" id="IPR031680">
    <property type="entry name" value="Hepar_II_III_N"/>
</dbReference>
<reference evidence="2" key="2">
    <citation type="submission" date="2020-09" db="EMBL/GenBank/DDBJ databases">
        <authorList>
            <person name="Sun Q."/>
            <person name="Zhou Y."/>
        </authorList>
    </citation>
    <scope>NUCLEOTIDE SEQUENCE</scope>
    <source>
        <strain evidence="2">CGMCC 1.16134</strain>
    </source>
</reference>